<evidence type="ECO:0000256" key="10">
    <source>
        <dbReference type="ARBA" id="ARBA00033771"/>
    </source>
</evidence>
<dbReference type="RefSeq" id="WP_377856949.1">
    <property type="nucleotide sequence ID" value="NZ_JBHLZU010000020.1"/>
</dbReference>
<dbReference type="PANTHER" id="PTHR30521">
    <property type="entry name" value="DEFERROCHELATASE/PEROXIDASE"/>
    <property type="match status" value="1"/>
</dbReference>
<evidence type="ECO:0000256" key="2">
    <source>
        <dbReference type="ARBA" id="ARBA00022559"/>
    </source>
</evidence>
<protein>
    <recommendedName>
        <fullName evidence="10 13">Deferrochelatase</fullName>
        <ecNumber evidence="13">1.11.1.-</ecNumber>
    </recommendedName>
    <alternativeName>
        <fullName evidence="11 13">Peroxidase EfeB</fullName>
    </alternativeName>
</protein>
<dbReference type="InterPro" id="IPR048327">
    <property type="entry name" value="Dyp_perox_N"/>
</dbReference>
<evidence type="ECO:0000256" key="3">
    <source>
        <dbReference type="ARBA" id="ARBA00022617"/>
    </source>
</evidence>
<evidence type="ECO:0000256" key="7">
    <source>
        <dbReference type="ARBA" id="ARBA00023004"/>
    </source>
</evidence>
<feature type="domain" description="Dyp-type peroxidase N-terminal" evidence="15">
    <location>
        <begin position="50"/>
        <end position="205"/>
    </location>
</feature>
<comment type="catalytic activity">
    <reaction evidence="12">
        <text>heme b + 2 H(+) = protoporphyrin IX + Fe(2+)</text>
        <dbReference type="Rhea" id="RHEA:22584"/>
        <dbReference type="ChEBI" id="CHEBI:15378"/>
        <dbReference type="ChEBI" id="CHEBI:29033"/>
        <dbReference type="ChEBI" id="CHEBI:57306"/>
        <dbReference type="ChEBI" id="CHEBI:60344"/>
        <dbReference type="EC" id="4.98.1.1"/>
    </reaction>
    <physiologicalReaction direction="left-to-right" evidence="12">
        <dbReference type="Rhea" id="RHEA:22585"/>
    </physiologicalReaction>
</comment>
<dbReference type="NCBIfam" id="TIGR01413">
    <property type="entry name" value="Dyp_perox_fam"/>
    <property type="match status" value="1"/>
</dbReference>
<comment type="similarity">
    <text evidence="9 13">Belongs to the DyP-type peroxidase family.</text>
</comment>
<evidence type="ECO:0000256" key="6">
    <source>
        <dbReference type="ARBA" id="ARBA00023002"/>
    </source>
</evidence>
<organism evidence="17 18">
    <name type="scientific">Allokutzneria oryzae</name>
    <dbReference type="NCBI Taxonomy" id="1378989"/>
    <lineage>
        <taxon>Bacteria</taxon>
        <taxon>Bacillati</taxon>
        <taxon>Actinomycetota</taxon>
        <taxon>Actinomycetes</taxon>
        <taxon>Pseudonocardiales</taxon>
        <taxon>Pseudonocardiaceae</taxon>
        <taxon>Allokutzneria</taxon>
    </lineage>
</organism>
<dbReference type="InterPro" id="IPR006311">
    <property type="entry name" value="TAT_signal"/>
</dbReference>
<name>A0ABV6A5N1_9PSEU</name>
<dbReference type="PANTHER" id="PTHR30521:SF4">
    <property type="entry name" value="DEFERROCHELATASE"/>
    <property type="match status" value="1"/>
</dbReference>
<reference evidence="17 18" key="1">
    <citation type="submission" date="2024-09" db="EMBL/GenBank/DDBJ databases">
        <authorList>
            <person name="Sun Q."/>
            <person name="Mori K."/>
        </authorList>
    </citation>
    <scope>NUCLEOTIDE SEQUENCE [LARGE SCALE GENOMIC DNA]</scope>
    <source>
        <strain evidence="17 18">TBRC 7907</strain>
    </source>
</reference>
<evidence type="ECO:0000256" key="5">
    <source>
        <dbReference type="ARBA" id="ARBA00022729"/>
    </source>
</evidence>
<keyword evidence="7 13" id="KW-0408">Iron</keyword>
<evidence type="ECO:0000256" key="13">
    <source>
        <dbReference type="RuleBase" id="RU365017"/>
    </source>
</evidence>
<evidence type="ECO:0000256" key="1">
    <source>
        <dbReference type="ARBA" id="ARBA00004196"/>
    </source>
</evidence>
<gene>
    <name evidence="17" type="primary">efeB</name>
    <name evidence="17" type="ORF">ACFFQA_25045</name>
</gene>
<evidence type="ECO:0000256" key="4">
    <source>
        <dbReference type="ARBA" id="ARBA00022723"/>
    </source>
</evidence>
<comment type="function">
    <text evidence="13">Involved in the recovery of exogenous heme iron. Extracts iron from heme while preserving the protoporphyrin ring intact.</text>
</comment>
<evidence type="ECO:0000259" key="16">
    <source>
        <dbReference type="Pfam" id="PF20628"/>
    </source>
</evidence>
<evidence type="ECO:0000256" key="11">
    <source>
        <dbReference type="ARBA" id="ARBA00033775"/>
    </source>
</evidence>
<dbReference type="NCBIfam" id="TIGR01412">
    <property type="entry name" value="tat_substr_1"/>
    <property type="match status" value="1"/>
</dbReference>
<dbReference type="EC" id="1.11.1.-" evidence="13"/>
<sequence>MTGLSRRQLFGYAGAGVALAGAGATAGVLAARAEEVPERPHLVPFHGDHQAGITTAAQDRLHFVSFDVTTSKRAELVDLLREWTIAAERMTRGEEAADRGAIGGPQHAPPADTGEALGLSASSLTLTVGFGPSLFDKRFGLESARPEALADLPRFPSDDLDPKRSGGDICVQACADDPQVAVHAVRNLARIGFGSVAVRWSQLGFGRTSSTTKDQATPRNLFGFKDGTNNIKAEDAGELDDHVWVRDGDGPPWMTGGTYLVARRIRMHIETWDRTSLAEQEAIIGRKKGSGAPLGQTEEFDPVDLHVKGAGGVPLIAEDSHVRLASAESLGGAKILRRGYNFTDGSDGFGHLDAGLFFICFNRDPRKQFVPMQQALSSKDKMMEYVKHNGSGLFACPPGVRPGEFWGQRLFR</sequence>
<dbReference type="InterPro" id="IPR006313">
    <property type="entry name" value="EfeB/EfeN"/>
</dbReference>
<dbReference type="InterPro" id="IPR048328">
    <property type="entry name" value="Dyp_perox_C"/>
</dbReference>
<evidence type="ECO:0000313" key="17">
    <source>
        <dbReference type="EMBL" id="MFB9907216.1"/>
    </source>
</evidence>
<keyword evidence="18" id="KW-1185">Reference proteome</keyword>
<evidence type="ECO:0000256" key="14">
    <source>
        <dbReference type="SAM" id="MobiDB-lite"/>
    </source>
</evidence>
<dbReference type="SUPFAM" id="SSF54909">
    <property type="entry name" value="Dimeric alpha+beta barrel"/>
    <property type="match status" value="1"/>
</dbReference>
<evidence type="ECO:0000256" key="12">
    <source>
        <dbReference type="ARBA" id="ARBA00048856"/>
    </source>
</evidence>
<dbReference type="Proteomes" id="UP001589693">
    <property type="component" value="Unassembled WGS sequence"/>
</dbReference>
<keyword evidence="4 13" id="KW-0479">Metal-binding</keyword>
<dbReference type="PROSITE" id="PS51318">
    <property type="entry name" value="TAT"/>
    <property type="match status" value="1"/>
</dbReference>
<keyword evidence="8" id="KW-0456">Lyase</keyword>
<comment type="caution">
    <text evidence="17">The sequence shown here is derived from an EMBL/GenBank/DDBJ whole genome shotgun (WGS) entry which is preliminary data.</text>
</comment>
<keyword evidence="5" id="KW-0732">Signal</keyword>
<dbReference type="InterPro" id="IPR011008">
    <property type="entry name" value="Dimeric_a/b-barrel"/>
</dbReference>
<keyword evidence="3 13" id="KW-0349">Heme</keyword>
<evidence type="ECO:0000256" key="9">
    <source>
        <dbReference type="ARBA" id="ARBA00025737"/>
    </source>
</evidence>
<feature type="region of interest" description="Disordered" evidence="14">
    <location>
        <begin position="94"/>
        <end position="116"/>
    </location>
</feature>
<keyword evidence="6 13" id="KW-0560">Oxidoreductase</keyword>
<evidence type="ECO:0000256" key="8">
    <source>
        <dbReference type="ARBA" id="ARBA00023239"/>
    </source>
</evidence>
<comment type="subcellular location">
    <subcellularLocation>
        <location evidence="1">Cell envelope</location>
    </subcellularLocation>
</comment>
<proteinExistence type="inferred from homology"/>
<evidence type="ECO:0000259" key="15">
    <source>
        <dbReference type="Pfam" id="PF04261"/>
    </source>
</evidence>
<dbReference type="Pfam" id="PF20628">
    <property type="entry name" value="Dyp_perox_C"/>
    <property type="match status" value="1"/>
</dbReference>
<dbReference type="InterPro" id="IPR006314">
    <property type="entry name" value="Dyp_peroxidase"/>
</dbReference>
<dbReference type="EMBL" id="JBHLZU010000020">
    <property type="protein sequence ID" value="MFB9907216.1"/>
    <property type="molecule type" value="Genomic_DNA"/>
</dbReference>
<evidence type="ECO:0000313" key="18">
    <source>
        <dbReference type="Proteomes" id="UP001589693"/>
    </source>
</evidence>
<feature type="domain" description="Dyp-type peroxidase C-terminal" evidence="16">
    <location>
        <begin position="217"/>
        <end position="400"/>
    </location>
</feature>
<dbReference type="PROSITE" id="PS51404">
    <property type="entry name" value="DYP_PEROXIDASE"/>
    <property type="match status" value="1"/>
</dbReference>
<accession>A0ABV6A5N1</accession>
<comment type="cofactor">
    <cofactor evidence="13">
        <name>heme b</name>
        <dbReference type="ChEBI" id="CHEBI:60344"/>
    </cofactor>
    <text evidence="13">Binds 1 heme b (iron(II)-protoporphyrin IX) group non-covalently per subunit.</text>
</comment>
<keyword evidence="2 13" id="KW-0575">Peroxidase</keyword>
<dbReference type="Pfam" id="PF04261">
    <property type="entry name" value="Dyp_perox_N"/>
    <property type="match status" value="1"/>
</dbReference>